<organism evidence="5">
    <name type="scientific">Lyngbya confervoides BDU141951</name>
    <dbReference type="NCBI Taxonomy" id="1574623"/>
    <lineage>
        <taxon>Bacteria</taxon>
        <taxon>Bacillati</taxon>
        <taxon>Cyanobacteriota</taxon>
        <taxon>Cyanophyceae</taxon>
        <taxon>Oscillatoriophycideae</taxon>
        <taxon>Oscillatoriales</taxon>
        <taxon>Microcoleaceae</taxon>
        <taxon>Lyngbya</taxon>
    </lineage>
</organism>
<comment type="caution">
    <text evidence="5">The sequence shown here is derived from an EMBL/GenBank/DDBJ whole genome shotgun (WGS) entry which is preliminary data.</text>
</comment>
<name>A0A0C1Y9D1_9CYAN</name>
<evidence type="ECO:0000256" key="4">
    <source>
        <dbReference type="ARBA" id="ARBA00023211"/>
    </source>
</evidence>
<accession>A0A0C1Y9D1</accession>
<dbReference type="PANTHER" id="PTHR46246">
    <property type="entry name" value="GUANOSINE-3',5'-BIS(DIPHOSPHATE) 3'-PYROPHOSPHOHYDROLASE MESH1"/>
    <property type="match status" value="1"/>
</dbReference>
<keyword evidence="4" id="KW-0464">Manganese</keyword>
<keyword evidence="2" id="KW-0479">Metal-binding</keyword>
<dbReference type="CDD" id="cd00077">
    <property type="entry name" value="HDc"/>
    <property type="match status" value="1"/>
</dbReference>
<sequence length="179" mass="20016">MNEVTAALQFAARKHRQQRRKDAERTPYINHPIALLNILVNEAQISDAVVLIGALLHDTVEDTDTSLTEIAALFGEEVAAVVDQLTDDKSLPKATRKQLQVEHAATISDRAKLVKLADKIANVRDIAMSPPPDWSPTRQQEYCDWGKRVVDQMRGTHTILETLFDEAYTAATQDWAQAE</sequence>
<reference evidence="5" key="2">
    <citation type="journal article" date="2015" name="Genome Announc.">
        <title>Draft Genome Sequence of Filamentous Marine Cyanobacterium Lyngbya confervoides Strain BDU141951.</title>
        <authorList>
            <person name="Chandrababunaidu M.M."/>
            <person name="Sen D."/>
            <person name="Tripathy S."/>
        </authorList>
    </citation>
    <scope>NUCLEOTIDE SEQUENCE</scope>
    <source>
        <strain evidence="5">BDU141951</strain>
    </source>
</reference>
<dbReference type="EMBL" id="JTHE02000003">
    <property type="protein sequence ID" value="NEV68628.1"/>
    <property type="molecule type" value="Genomic_DNA"/>
</dbReference>
<evidence type="ECO:0000313" key="5">
    <source>
        <dbReference type="EMBL" id="NEV68628.1"/>
    </source>
</evidence>
<evidence type="ECO:0000256" key="3">
    <source>
        <dbReference type="ARBA" id="ARBA00022801"/>
    </source>
</evidence>
<dbReference type="SUPFAM" id="SSF109604">
    <property type="entry name" value="HD-domain/PDEase-like"/>
    <property type="match status" value="1"/>
</dbReference>
<dbReference type="PROSITE" id="PS51831">
    <property type="entry name" value="HD"/>
    <property type="match status" value="1"/>
</dbReference>
<evidence type="ECO:0000256" key="1">
    <source>
        <dbReference type="ARBA" id="ARBA00001936"/>
    </source>
</evidence>
<keyword evidence="3" id="KW-0378">Hydrolase</keyword>
<dbReference type="PANTHER" id="PTHR46246:SF1">
    <property type="entry name" value="GUANOSINE-3',5'-BIS(DIPHOSPHATE) 3'-PYROPHOSPHOHYDROLASE MESH1"/>
    <property type="match status" value="1"/>
</dbReference>
<dbReference type="InterPro" id="IPR052194">
    <property type="entry name" value="MESH1"/>
</dbReference>
<dbReference type="SMART" id="SM00471">
    <property type="entry name" value="HDc"/>
    <property type="match status" value="1"/>
</dbReference>
<dbReference type="Pfam" id="PF13328">
    <property type="entry name" value="HD_4"/>
    <property type="match status" value="1"/>
</dbReference>
<comment type="cofactor">
    <cofactor evidence="1">
        <name>Mn(2+)</name>
        <dbReference type="ChEBI" id="CHEBI:29035"/>
    </cofactor>
</comment>
<gene>
    <name evidence="5" type="ORF">QQ91_016060</name>
</gene>
<dbReference type="GO" id="GO:0008893">
    <property type="term" value="F:guanosine-3',5'-bis(diphosphate) 3'-diphosphatase activity"/>
    <property type="evidence" value="ECO:0007669"/>
    <property type="project" value="TreeGrafter"/>
</dbReference>
<dbReference type="InterPro" id="IPR006674">
    <property type="entry name" value="HD_domain"/>
</dbReference>
<dbReference type="GO" id="GO:0046872">
    <property type="term" value="F:metal ion binding"/>
    <property type="evidence" value="ECO:0007669"/>
    <property type="project" value="UniProtKB-KW"/>
</dbReference>
<protein>
    <submittedName>
        <fullName evidence="5">Bifunctional (P)ppGpp synthetase/guanosine-3',5'-bis(Diphosphate) 3'-pyrophosphohydrolase</fullName>
    </submittedName>
</protein>
<dbReference type="InterPro" id="IPR003607">
    <property type="entry name" value="HD/PDEase_dom"/>
</dbReference>
<evidence type="ECO:0000256" key="2">
    <source>
        <dbReference type="ARBA" id="ARBA00022723"/>
    </source>
</evidence>
<reference evidence="5" key="1">
    <citation type="submission" date="2014-11" db="EMBL/GenBank/DDBJ databases">
        <authorList>
            <person name="Malar M.C."/>
            <person name="Sen D."/>
            <person name="Tripathy S."/>
        </authorList>
    </citation>
    <scope>NUCLEOTIDE SEQUENCE</scope>
    <source>
        <strain evidence="5">BDU141951</strain>
    </source>
</reference>
<dbReference type="Gene3D" id="1.10.3210.10">
    <property type="entry name" value="Hypothetical protein af1432"/>
    <property type="match status" value="1"/>
</dbReference>
<dbReference type="AlphaFoldDB" id="A0A0C1Y9D1"/>
<reference evidence="5" key="3">
    <citation type="submission" date="2020-02" db="EMBL/GenBank/DDBJ databases">
        <authorList>
            <person name="Sarangi A.N."/>
            <person name="Ghosh S."/>
            <person name="Mukherjee M."/>
            <person name="Tripathy S."/>
        </authorList>
    </citation>
    <scope>NUCLEOTIDE SEQUENCE</scope>
    <source>
        <strain evidence="5">BDU141951</strain>
    </source>
</reference>
<proteinExistence type="predicted"/>
<dbReference type="FunFam" id="1.10.3210.10:FF:000012">
    <property type="entry name" value="HD domain containing 3"/>
    <property type="match status" value="1"/>
</dbReference>